<protein>
    <recommendedName>
        <fullName evidence="3">Transposase</fullName>
    </recommendedName>
</protein>
<accession>A0ABR8F117</accession>
<sequence>MTHRTVLVVSEYANLKFLDETFIQKSKIISLLKQYKRALAWLISGLAMAFKFKDSSGTYTVTGVRGVIDQSHIFQAMKTKLRSQVREINTPLH</sequence>
<comment type="caution">
    <text evidence="1">The sequence shown here is derived from an EMBL/GenBank/DDBJ whole genome shotgun (WGS) entry which is preliminary data.</text>
</comment>
<organism evidence="1 2">
    <name type="scientific">Nostoc linckia FACHB-391</name>
    <dbReference type="NCBI Taxonomy" id="2692906"/>
    <lineage>
        <taxon>Bacteria</taxon>
        <taxon>Bacillati</taxon>
        <taxon>Cyanobacteriota</taxon>
        <taxon>Cyanophyceae</taxon>
        <taxon>Nostocales</taxon>
        <taxon>Nostocaceae</taxon>
        <taxon>Nostoc</taxon>
    </lineage>
</organism>
<dbReference type="RefSeq" id="WP_190895351.1">
    <property type="nucleotide sequence ID" value="NZ_JACJTE010000021.1"/>
</dbReference>
<keyword evidence="2" id="KW-1185">Reference proteome</keyword>
<name>A0ABR8F117_NOSLI</name>
<dbReference type="Proteomes" id="UP000604661">
    <property type="component" value="Unassembled WGS sequence"/>
</dbReference>
<evidence type="ECO:0000313" key="1">
    <source>
        <dbReference type="EMBL" id="MBD2562764.1"/>
    </source>
</evidence>
<evidence type="ECO:0008006" key="3">
    <source>
        <dbReference type="Google" id="ProtNLM"/>
    </source>
</evidence>
<dbReference type="EMBL" id="JACJTE010000021">
    <property type="protein sequence ID" value="MBD2562764.1"/>
    <property type="molecule type" value="Genomic_DNA"/>
</dbReference>
<evidence type="ECO:0000313" key="2">
    <source>
        <dbReference type="Proteomes" id="UP000604661"/>
    </source>
</evidence>
<gene>
    <name evidence="1" type="ORF">H6G95_19530</name>
</gene>
<proteinExistence type="predicted"/>
<reference evidence="1 2" key="1">
    <citation type="journal article" date="2020" name="ISME J.">
        <title>Comparative genomics reveals insights into cyanobacterial evolution and habitat adaptation.</title>
        <authorList>
            <person name="Chen M.Y."/>
            <person name="Teng W.K."/>
            <person name="Zhao L."/>
            <person name="Hu C.X."/>
            <person name="Zhou Y.K."/>
            <person name="Han B.P."/>
            <person name="Song L.R."/>
            <person name="Shu W.S."/>
        </authorList>
    </citation>
    <scope>NUCLEOTIDE SEQUENCE [LARGE SCALE GENOMIC DNA]</scope>
    <source>
        <strain evidence="1 2">FACHB-391</strain>
    </source>
</reference>